<keyword evidence="2" id="KW-0175">Coiled coil</keyword>
<dbReference type="GO" id="GO:0000774">
    <property type="term" value="F:adenyl-nucleotide exchange factor activity"/>
    <property type="evidence" value="ECO:0007669"/>
    <property type="project" value="InterPro"/>
</dbReference>
<organism evidence="3 4">
    <name type="scientific">Prosthecochloris marina</name>
    <dbReference type="NCBI Taxonomy" id="2017681"/>
    <lineage>
        <taxon>Bacteria</taxon>
        <taxon>Pseudomonadati</taxon>
        <taxon>Chlorobiota</taxon>
        <taxon>Chlorobiia</taxon>
        <taxon>Chlorobiales</taxon>
        <taxon>Chlorobiaceae</taxon>
        <taxon>Prosthecochloris</taxon>
    </lineage>
</organism>
<dbReference type="Gene3D" id="2.30.22.10">
    <property type="entry name" value="Head domain of nucleotide exchange factor GrpE"/>
    <property type="match status" value="1"/>
</dbReference>
<dbReference type="GO" id="GO:0006457">
    <property type="term" value="P:protein folding"/>
    <property type="evidence" value="ECO:0007669"/>
    <property type="project" value="InterPro"/>
</dbReference>
<protein>
    <submittedName>
        <fullName evidence="3">Nucleotide exchange factor GrpE</fullName>
    </submittedName>
</protein>
<comment type="caution">
    <text evidence="3">The sequence shown here is derived from an EMBL/GenBank/DDBJ whole genome shotgun (WGS) entry which is preliminary data.</text>
</comment>
<dbReference type="GO" id="GO:0051087">
    <property type="term" value="F:protein-folding chaperone binding"/>
    <property type="evidence" value="ECO:0007669"/>
    <property type="project" value="InterPro"/>
</dbReference>
<accession>A0A317TB32</accession>
<feature type="coiled-coil region" evidence="2">
    <location>
        <begin position="35"/>
        <end position="62"/>
    </location>
</feature>
<dbReference type="InterPro" id="IPR009012">
    <property type="entry name" value="GrpE_head"/>
</dbReference>
<keyword evidence="1" id="KW-0143">Chaperone</keyword>
<sequence>MVGVQISEKEALDTKMYKALQKLLCKEREGNNSGAALLKVELQEKEAELQRLRRESRLERERTTYLTEAGIEKALEEVMTNIAGPLANLSAMQARYRQEGNIKVADLLSVAIKIEASLHDFGFEAFGAVGETTSFDPGLHHLLDADIPVESEPVVVRFTGYRYKGRTIRKAMVRKVSEITKEQLPDGTGI</sequence>
<proteinExistence type="predicted"/>
<name>A0A317TB32_9CHLB</name>
<reference evidence="4" key="1">
    <citation type="submission" date="2017-10" db="EMBL/GenBank/DDBJ databases">
        <authorList>
            <person name="Gaisin V.A."/>
            <person name="Rysina M.S."/>
            <person name="Grouzdev D.S."/>
        </authorList>
    </citation>
    <scope>NUCLEOTIDE SEQUENCE [LARGE SCALE GENOMIC DNA]</scope>
    <source>
        <strain evidence="4">V1</strain>
    </source>
</reference>
<dbReference type="OrthoDB" id="598077at2"/>
<dbReference type="InterPro" id="IPR000740">
    <property type="entry name" value="GrpE"/>
</dbReference>
<evidence type="ECO:0000313" key="3">
    <source>
        <dbReference type="EMBL" id="PWW83147.1"/>
    </source>
</evidence>
<dbReference type="Proteomes" id="UP000246278">
    <property type="component" value="Unassembled WGS sequence"/>
</dbReference>
<dbReference type="AlphaFoldDB" id="A0A317TB32"/>
<keyword evidence="4" id="KW-1185">Reference proteome</keyword>
<evidence type="ECO:0000256" key="1">
    <source>
        <dbReference type="ARBA" id="ARBA00023186"/>
    </source>
</evidence>
<gene>
    <name evidence="3" type="primary">grpE</name>
    <name evidence="3" type="ORF">CR164_00890</name>
</gene>
<evidence type="ECO:0000256" key="2">
    <source>
        <dbReference type="SAM" id="Coils"/>
    </source>
</evidence>
<dbReference type="EMBL" id="PDNZ01000001">
    <property type="protein sequence ID" value="PWW83147.1"/>
    <property type="molecule type" value="Genomic_DNA"/>
</dbReference>
<evidence type="ECO:0000313" key="4">
    <source>
        <dbReference type="Proteomes" id="UP000246278"/>
    </source>
</evidence>
<dbReference type="GO" id="GO:0042803">
    <property type="term" value="F:protein homodimerization activity"/>
    <property type="evidence" value="ECO:0007669"/>
    <property type="project" value="InterPro"/>
</dbReference>
<dbReference type="RefSeq" id="WP_110022029.1">
    <property type="nucleotide sequence ID" value="NZ_PDNZ01000001.1"/>
</dbReference>
<dbReference type="Pfam" id="PF01025">
    <property type="entry name" value="GrpE"/>
    <property type="match status" value="1"/>
</dbReference>